<dbReference type="Gene3D" id="3.40.50.10190">
    <property type="entry name" value="BRCT domain"/>
    <property type="match status" value="1"/>
</dbReference>
<reference evidence="3" key="1">
    <citation type="submission" date="2022-05" db="EMBL/GenBank/DDBJ databases">
        <title>Halomonas geminus sp. nov. and Halomonas llamarensis sp. nov. isolated from high-altitude salars of the Atacama Desert.</title>
        <authorList>
            <person name="Hintersatz C."/>
            <person name="Rojas L.A."/>
            <person name="Wei T.-S."/>
            <person name="Kutschke S."/>
            <person name="Lehmann F."/>
            <person name="Jain R."/>
            <person name="Pollmann K."/>
        </authorList>
    </citation>
    <scope>NUCLEOTIDE SEQUENCE</scope>
    <source>
        <strain evidence="3">ATCHA</strain>
    </source>
</reference>
<feature type="transmembrane region" description="Helical" evidence="2">
    <location>
        <begin position="69"/>
        <end position="90"/>
    </location>
</feature>
<evidence type="ECO:0000313" key="3">
    <source>
        <dbReference type="EMBL" id="MCL7930451.1"/>
    </source>
</evidence>
<evidence type="ECO:0008006" key="5">
    <source>
        <dbReference type="Google" id="ProtNLM"/>
    </source>
</evidence>
<feature type="transmembrane region" description="Helical" evidence="2">
    <location>
        <begin position="6"/>
        <end position="24"/>
    </location>
</feature>
<proteinExistence type="predicted"/>
<keyword evidence="2" id="KW-0472">Membrane</keyword>
<comment type="caution">
    <text evidence="3">The sequence shown here is derived from an EMBL/GenBank/DDBJ whole genome shotgun (WGS) entry which is preliminary data.</text>
</comment>
<feature type="region of interest" description="Disordered" evidence="1">
    <location>
        <begin position="98"/>
        <end position="121"/>
    </location>
</feature>
<feature type="transmembrane region" description="Helical" evidence="2">
    <location>
        <begin position="36"/>
        <end position="57"/>
    </location>
</feature>
<dbReference type="SUPFAM" id="SSF52113">
    <property type="entry name" value="BRCT domain"/>
    <property type="match status" value="1"/>
</dbReference>
<evidence type="ECO:0000256" key="1">
    <source>
        <dbReference type="SAM" id="MobiDB-lite"/>
    </source>
</evidence>
<evidence type="ECO:0000313" key="4">
    <source>
        <dbReference type="Proteomes" id="UP001165308"/>
    </source>
</evidence>
<dbReference type="EMBL" id="JAMJPJ010000016">
    <property type="protein sequence ID" value="MCL7930451.1"/>
    <property type="molecule type" value="Genomic_DNA"/>
</dbReference>
<protein>
    <recommendedName>
        <fullName evidence="5">BRCT domain-containing protein</fullName>
    </recommendedName>
</protein>
<keyword evidence="2" id="KW-1133">Transmembrane helix</keyword>
<organism evidence="3 4">
    <name type="scientific">Halomonas llamarensis</name>
    <dbReference type="NCBI Taxonomy" id="2945104"/>
    <lineage>
        <taxon>Bacteria</taxon>
        <taxon>Pseudomonadati</taxon>
        <taxon>Pseudomonadota</taxon>
        <taxon>Gammaproteobacteria</taxon>
        <taxon>Oceanospirillales</taxon>
        <taxon>Halomonadaceae</taxon>
        <taxon>Halomonas</taxon>
    </lineage>
</organism>
<evidence type="ECO:0000256" key="2">
    <source>
        <dbReference type="SAM" id="Phobius"/>
    </source>
</evidence>
<dbReference type="RefSeq" id="WP_250082041.1">
    <property type="nucleotide sequence ID" value="NZ_JAMJPJ010000016.1"/>
</dbReference>
<dbReference type="InterPro" id="IPR036420">
    <property type="entry name" value="BRCT_dom_sf"/>
</dbReference>
<name>A0ABT0SRT5_9GAMM</name>
<sequence>MDSIALVVGFILGVGTWVGIAHSMKRNSRPWWWRHLSGATLLPLAVVGGSMLVASLGGVTDQEGAPLGMGGAFAGLAVLLPVIIVLGISWRTAKRQAPMVSKPEAPQEDQPEPKPKPILKRSATEPGNLLFVYENAEGEQSTRELRSWSDSGRYIKGYCLTSGAIRTFRRDRVLEFLDGEALLGAVSAPAATKASAPERPLEILFTGFDANARQELEDEAKNEGMVVRKSLTKNLDFLCTGPNAGPRKVSEARGKGVEVMDEPAFLEFLETGVLPN</sequence>
<accession>A0ABT0SRT5</accession>
<keyword evidence="4" id="KW-1185">Reference proteome</keyword>
<keyword evidence="2" id="KW-0812">Transmembrane</keyword>
<gene>
    <name evidence="3" type="ORF">M8006_10765</name>
</gene>
<dbReference type="Proteomes" id="UP001165308">
    <property type="component" value="Unassembled WGS sequence"/>
</dbReference>